<sequence>MLVEASHPHLSGHFILKLYDRRFAPGLRKHAKTSPWDPDIENAYHNFVINDEDLRYDYLDEWNEAQREAYLQHYCRLFDETETEVYRRLKSVQGVDIPRLYARVWVPSLSGRMEAAVDEEFLRCPGILIEYIDGFALSDLGDHADRSTWQVICDEAIRIVNYIGDYDIRNPDVKPRNCIVRKYEDSQGITHFKPVMIDFARCVLRKKARMILNGGD</sequence>
<evidence type="ECO:0000313" key="2">
    <source>
        <dbReference type="Proteomes" id="UP000266188"/>
    </source>
</evidence>
<name>A0A3A3ACB0_9EURO</name>
<dbReference type="STRING" id="2070753.A0A3A3ACB0"/>
<dbReference type="OrthoDB" id="5134445at2759"/>
<accession>A0A3A3ACB0</accession>
<dbReference type="AlphaFoldDB" id="A0A3A3ACB0"/>
<proteinExistence type="predicted"/>
<keyword evidence="2" id="KW-1185">Reference proteome</keyword>
<gene>
    <name evidence="1" type="ORF">PHISCL_00758</name>
</gene>
<dbReference type="InterPro" id="IPR011009">
    <property type="entry name" value="Kinase-like_dom_sf"/>
</dbReference>
<dbReference type="EMBL" id="MVGC01000012">
    <property type="protein sequence ID" value="RJE26951.1"/>
    <property type="molecule type" value="Genomic_DNA"/>
</dbReference>
<organism evidence="1 2">
    <name type="scientific">Aspergillus sclerotialis</name>
    <dbReference type="NCBI Taxonomy" id="2070753"/>
    <lineage>
        <taxon>Eukaryota</taxon>
        <taxon>Fungi</taxon>
        <taxon>Dikarya</taxon>
        <taxon>Ascomycota</taxon>
        <taxon>Pezizomycotina</taxon>
        <taxon>Eurotiomycetes</taxon>
        <taxon>Eurotiomycetidae</taxon>
        <taxon>Eurotiales</taxon>
        <taxon>Aspergillaceae</taxon>
        <taxon>Aspergillus</taxon>
        <taxon>Aspergillus subgen. Polypaecilum</taxon>
    </lineage>
</organism>
<comment type="caution">
    <text evidence="1">The sequence shown here is derived from an EMBL/GenBank/DDBJ whole genome shotgun (WGS) entry which is preliminary data.</text>
</comment>
<evidence type="ECO:0000313" key="1">
    <source>
        <dbReference type="EMBL" id="RJE26951.1"/>
    </source>
</evidence>
<dbReference type="Proteomes" id="UP000266188">
    <property type="component" value="Unassembled WGS sequence"/>
</dbReference>
<evidence type="ECO:0008006" key="3">
    <source>
        <dbReference type="Google" id="ProtNLM"/>
    </source>
</evidence>
<dbReference type="SUPFAM" id="SSF56112">
    <property type="entry name" value="Protein kinase-like (PK-like)"/>
    <property type="match status" value="1"/>
</dbReference>
<reference evidence="2" key="1">
    <citation type="submission" date="2017-02" db="EMBL/GenBank/DDBJ databases">
        <authorList>
            <person name="Tafer H."/>
            <person name="Lopandic K."/>
        </authorList>
    </citation>
    <scope>NUCLEOTIDE SEQUENCE [LARGE SCALE GENOMIC DNA]</scope>
    <source>
        <strain evidence="2">CBS 366.77</strain>
    </source>
</reference>
<protein>
    <recommendedName>
        <fullName evidence="3">Protein kinase domain-containing protein</fullName>
    </recommendedName>
</protein>